<dbReference type="Proteomes" id="UP000587579">
    <property type="component" value="Unassembled WGS sequence"/>
</dbReference>
<keyword evidence="2" id="KW-1185">Reference proteome</keyword>
<dbReference type="RefSeq" id="WP_041554042.1">
    <property type="nucleotide sequence ID" value="NZ_JACHEZ010000006.1"/>
</dbReference>
<dbReference type="EMBL" id="JACHEZ010000006">
    <property type="protein sequence ID" value="MBB6030314.1"/>
    <property type="molecule type" value="Genomic_DNA"/>
</dbReference>
<proteinExistence type="predicted"/>
<gene>
    <name evidence="1" type="ORF">HNQ05_001695</name>
</gene>
<evidence type="ECO:0008006" key="3">
    <source>
        <dbReference type="Google" id="ProtNLM"/>
    </source>
</evidence>
<accession>A0ABR6P2T4</accession>
<sequence>MKEVDVLKPQVEIEHFRVRVRGPRETVERIADRLMSADYPYSTDGSLMGAKYAEFIVTFDGITEAQWFAGVASDELLGEALAEPDVE</sequence>
<evidence type="ECO:0000313" key="1">
    <source>
        <dbReference type="EMBL" id="MBB6030314.1"/>
    </source>
</evidence>
<reference evidence="1 2" key="1">
    <citation type="submission" date="2020-08" db="EMBL/GenBank/DDBJ databases">
        <title>Genomic Encyclopedia of Type Strains, Phase IV (KMG-IV): sequencing the most valuable type-strain genomes for metagenomic binning, comparative biology and taxonomic classification.</title>
        <authorList>
            <person name="Goeker M."/>
        </authorList>
    </citation>
    <scope>NUCLEOTIDE SEQUENCE [LARGE SCALE GENOMIC DNA]</scope>
    <source>
        <strain evidence="1 2">DSM 15757</strain>
    </source>
</reference>
<evidence type="ECO:0000313" key="2">
    <source>
        <dbReference type="Proteomes" id="UP000587579"/>
    </source>
</evidence>
<protein>
    <recommendedName>
        <fullName evidence="3">Ferredoxin</fullName>
    </recommendedName>
</protein>
<name>A0ABR6P2T4_9DEIN</name>
<comment type="caution">
    <text evidence="1">The sequence shown here is derived from an EMBL/GenBank/DDBJ whole genome shotgun (WGS) entry which is preliminary data.</text>
</comment>
<organism evidence="1 2">
    <name type="scientific">Oceanithermus desulfurans</name>
    <dbReference type="NCBI Taxonomy" id="227924"/>
    <lineage>
        <taxon>Bacteria</taxon>
        <taxon>Thermotogati</taxon>
        <taxon>Deinococcota</taxon>
        <taxon>Deinococci</taxon>
        <taxon>Thermales</taxon>
        <taxon>Thermaceae</taxon>
        <taxon>Oceanithermus</taxon>
    </lineage>
</organism>